<feature type="region of interest" description="Disordered" evidence="1">
    <location>
        <begin position="185"/>
        <end position="215"/>
    </location>
</feature>
<organism evidence="2 3">
    <name type="scientific">Lentinula raphanica</name>
    <dbReference type="NCBI Taxonomy" id="153919"/>
    <lineage>
        <taxon>Eukaryota</taxon>
        <taxon>Fungi</taxon>
        <taxon>Dikarya</taxon>
        <taxon>Basidiomycota</taxon>
        <taxon>Agaricomycotina</taxon>
        <taxon>Agaricomycetes</taxon>
        <taxon>Agaricomycetidae</taxon>
        <taxon>Agaricales</taxon>
        <taxon>Marasmiineae</taxon>
        <taxon>Omphalotaceae</taxon>
        <taxon>Lentinula</taxon>
    </lineage>
</organism>
<keyword evidence="3" id="KW-1185">Reference proteome</keyword>
<proteinExistence type="predicted"/>
<evidence type="ECO:0000313" key="3">
    <source>
        <dbReference type="Proteomes" id="UP001163846"/>
    </source>
</evidence>
<evidence type="ECO:0000256" key="1">
    <source>
        <dbReference type="SAM" id="MobiDB-lite"/>
    </source>
</evidence>
<dbReference type="EMBL" id="MU806008">
    <property type="protein sequence ID" value="KAJ3842358.1"/>
    <property type="molecule type" value="Genomic_DNA"/>
</dbReference>
<evidence type="ECO:0000313" key="2">
    <source>
        <dbReference type="EMBL" id="KAJ3842358.1"/>
    </source>
</evidence>
<comment type="caution">
    <text evidence="2">The sequence shown here is derived from an EMBL/GenBank/DDBJ whole genome shotgun (WGS) entry which is preliminary data.</text>
</comment>
<reference evidence="2" key="1">
    <citation type="submission" date="2022-08" db="EMBL/GenBank/DDBJ databases">
        <authorList>
            <consortium name="DOE Joint Genome Institute"/>
            <person name="Min B."/>
            <person name="Riley R."/>
            <person name="Sierra-Patev S."/>
            <person name="Naranjo-Ortiz M."/>
            <person name="Looney B."/>
            <person name="Konkel Z."/>
            <person name="Slot J.C."/>
            <person name="Sakamoto Y."/>
            <person name="Steenwyk J.L."/>
            <person name="Rokas A."/>
            <person name="Carro J."/>
            <person name="Camarero S."/>
            <person name="Ferreira P."/>
            <person name="Molpeceres G."/>
            <person name="Ruiz-Duenas F.J."/>
            <person name="Serrano A."/>
            <person name="Henrissat B."/>
            <person name="Drula E."/>
            <person name="Hughes K.W."/>
            <person name="Mata J.L."/>
            <person name="Ishikawa N.K."/>
            <person name="Vargas-Isla R."/>
            <person name="Ushijima S."/>
            <person name="Smith C.A."/>
            <person name="Ahrendt S."/>
            <person name="Andreopoulos W."/>
            <person name="He G."/>
            <person name="Labutti K."/>
            <person name="Lipzen A."/>
            <person name="Ng V."/>
            <person name="Sandor L."/>
            <person name="Barry K."/>
            <person name="Martinez A.T."/>
            <person name="Xiao Y."/>
            <person name="Gibbons J.G."/>
            <person name="Terashima K."/>
            <person name="Hibbett D.S."/>
            <person name="Grigoriev I.V."/>
        </authorList>
    </citation>
    <scope>NUCLEOTIDE SEQUENCE</scope>
    <source>
        <strain evidence="2">TFB9207</strain>
    </source>
</reference>
<dbReference type="Proteomes" id="UP001163846">
    <property type="component" value="Unassembled WGS sequence"/>
</dbReference>
<protein>
    <submittedName>
        <fullName evidence="2">Uncharacterized protein</fullName>
    </submittedName>
</protein>
<dbReference type="AlphaFoldDB" id="A0AA38PGA0"/>
<feature type="compositionally biased region" description="Low complexity" evidence="1">
    <location>
        <begin position="186"/>
        <end position="197"/>
    </location>
</feature>
<name>A0AA38PGA0_9AGAR</name>
<accession>A0AA38PGA0</accession>
<gene>
    <name evidence="2" type="ORF">F5878DRAFT_699479</name>
</gene>
<sequence>MLKLLQAAASHEEILLRVAFLQRNILEIDARIRYRSQDWTNAILKNKQKPTPPDCLDVIGAFTDNLSTLEKFYQLGIPVWFVRPVKVTPDARIDRSAPLIAEDSSRIIHLPSGFRVDGTDAEPSHKVIWEGLTNKPERFAAMNAYLHSLLFPSSVFGSNQMQSLSSYQKAISTKAPLYHVVGHANSSHPHPHLSSRSTTRPVPYPQNNRRKPQIHKQGINTFLRLNSPAMPPAIPAWARALEYHSTYNQSLRRPENVDSGYFLPPARLIDGPSNPSTRAFYYRSWLKIRPLILQSLDGSMKPVNLSAKQWRSLLDVVGGHTSSSSTSKNSIIQNEMRILIETLMGSSPHSFSFDDLTPQIEEFLGQPVDCRTDPPPQKIASQIIWEICELSFRQELVALDRQLDNSGLTLAQRDDLLEACWVGSKHHIDVAKGDDGISASTIQKRVPYIRALYRLMQSWKGDKPEELYEPFPDNPTAHNYSTICAKVEQSLAFFYTTSFLIVFARAASIPHSIPNFG</sequence>